<dbReference type="Proteomes" id="UP000317369">
    <property type="component" value="Chromosome"/>
</dbReference>
<keyword evidence="2" id="KW-1185">Reference proteome</keyword>
<name>A0A517YRR9_9BACT</name>
<dbReference type="CDD" id="cd02947">
    <property type="entry name" value="TRX_family"/>
    <property type="match status" value="1"/>
</dbReference>
<evidence type="ECO:0000313" key="1">
    <source>
        <dbReference type="EMBL" id="QDU32919.1"/>
    </source>
</evidence>
<dbReference type="EMBL" id="CP036425">
    <property type="protein sequence ID" value="QDU32919.1"/>
    <property type="molecule type" value="Genomic_DNA"/>
</dbReference>
<protein>
    <recommendedName>
        <fullName evidence="3">Thiol reductase thioredoxin</fullName>
    </recommendedName>
</protein>
<dbReference type="Pfam" id="PF14595">
    <property type="entry name" value="Thioredoxin_9"/>
    <property type="match status" value="1"/>
</dbReference>
<dbReference type="Gene3D" id="3.40.30.10">
    <property type="entry name" value="Glutaredoxin"/>
    <property type="match status" value="1"/>
</dbReference>
<accession>A0A517YRR9</accession>
<dbReference type="SUPFAM" id="SSF52833">
    <property type="entry name" value="Thioredoxin-like"/>
    <property type="match status" value="1"/>
</dbReference>
<dbReference type="AlphaFoldDB" id="A0A517YRR9"/>
<reference evidence="1 2" key="1">
    <citation type="submission" date="2019-02" db="EMBL/GenBank/DDBJ databases">
        <title>Deep-cultivation of Planctomycetes and their phenomic and genomic characterization uncovers novel biology.</title>
        <authorList>
            <person name="Wiegand S."/>
            <person name="Jogler M."/>
            <person name="Boedeker C."/>
            <person name="Pinto D."/>
            <person name="Vollmers J."/>
            <person name="Rivas-Marin E."/>
            <person name="Kohn T."/>
            <person name="Peeters S.H."/>
            <person name="Heuer A."/>
            <person name="Rast P."/>
            <person name="Oberbeckmann S."/>
            <person name="Bunk B."/>
            <person name="Jeske O."/>
            <person name="Meyerdierks A."/>
            <person name="Storesund J.E."/>
            <person name="Kallscheuer N."/>
            <person name="Luecker S."/>
            <person name="Lage O.M."/>
            <person name="Pohl T."/>
            <person name="Merkel B.J."/>
            <person name="Hornburger P."/>
            <person name="Mueller R.-W."/>
            <person name="Bruemmer F."/>
            <person name="Labrenz M."/>
            <person name="Spormann A.M."/>
            <person name="Op den Camp H."/>
            <person name="Overmann J."/>
            <person name="Amann R."/>
            <person name="Jetten M.S.M."/>
            <person name="Mascher T."/>
            <person name="Medema M.H."/>
            <person name="Devos D.P."/>
            <person name="Kaster A.-K."/>
            <person name="Ovreas L."/>
            <person name="Rohde M."/>
            <person name="Galperin M.Y."/>
            <person name="Jogler C."/>
        </authorList>
    </citation>
    <scope>NUCLEOTIDE SEQUENCE [LARGE SCALE GENOMIC DNA]</scope>
    <source>
        <strain evidence="1 2">KS4</strain>
    </source>
</reference>
<evidence type="ECO:0008006" key="3">
    <source>
        <dbReference type="Google" id="ProtNLM"/>
    </source>
</evidence>
<proteinExistence type="predicted"/>
<gene>
    <name evidence="1" type="ORF">KS4_09580</name>
</gene>
<dbReference type="KEGG" id="pcor:KS4_09580"/>
<sequence length="188" mass="21496">MDAAFLKSIHDAATDYPTYVATGKPQQQADWTDIYNQIELTDAQKQLLAEFSREMKIIVVSGIWCGDCVQQVPLIEKIAQASDRIDLRYVDRDEVPELRDQITINQGTRVPVVVFLAEDYEQVSWYGDRTLCRYRRLAAQQLGGACPLPGAPVPDEELEESLQCWLNEFERVQLLLRLSGRLRQKHGD</sequence>
<dbReference type="RefSeq" id="WP_200761572.1">
    <property type="nucleotide sequence ID" value="NZ_CP036425.1"/>
</dbReference>
<dbReference type="InterPro" id="IPR036249">
    <property type="entry name" value="Thioredoxin-like_sf"/>
</dbReference>
<evidence type="ECO:0000313" key="2">
    <source>
        <dbReference type="Proteomes" id="UP000317369"/>
    </source>
</evidence>
<organism evidence="1 2">
    <name type="scientific">Poriferisphaera corsica</name>
    <dbReference type="NCBI Taxonomy" id="2528020"/>
    <lineage>
        <taxon>Bacteria</taxon>
        <taxon>Pseudomonadati</taxon>
        <taxon>Planctomycetota</taxon>
        <taxon>Phycisphaerae</taxon>
        <taxon>Phycisphaerales</taxon>
        <taxon>Phycisphaeraceae</taxon>
        <taxon>Poriferisphaera</taxon>
    </lineage>
</organism>